<accession>A0A918AEK9</accession>
<keyword evidence="3" id="KW-1185">Reference proteome</keyword>
<dbReference type="AlphaFoldDB" id="A0A918AEK9"/>
<sequence>MRITIALLAAAMLAAPMTAPAAAQAEPHHHESIRYASVKGCTIKGGGEVPCGHWRLVLHSGERRVLRDAQVVARLANGKSAVYPPAPISVSGDGQKVAYLTRAGGLAVRTLDGDVKLLPAGALPRRDQELIKLQLSGDGSRLAVGVSGDRYGTRVYDTASGARLGSIAGPHQLAGFSGDSGELLTTLNGEEEVTDLAVNADTGERLTRVTPPQIIVGNAPQALSGDGRTVAVLTAGKSRLVLYDAQTDQLLKRQRVKLPAGEVHMLDWTGDRQVTVHLLRSVGKESRMVIAQMDTETGAVTIRDRYTLLKDTFVFASCGG</sequence>
<proteinExistence type="predicted"/>
<keyword evidence="1" id="KW-0732">Signal</keyword>
<name>A0A918AEK9_9ACTN</name>
<organism evidence="2 3">
    <name type="scientific">Nonomuraea glycinis</name>
    <dbReference type="NCBI Taxonomy" id="2047744"/>
    <lineage>
        <taxon>Bacteria</taxon>
        <taxon>Bacillati</taxon>
        <taxon>Actinomycetota</taxon>
        <taxon>Actinomycetes</taxon>
        <taxon>Streptosporangiales</taxon>
        <taxon>Streptosporangiaceae</taxon>
        <taxon>Nonomuraea</taxon>
    </lineage>
</organism>
<gene>
    <name evidence="2" type="ORF">GCM10012278_74770</name>
</gene>
<evidence type="ECO:0000313" key="3">
    <source>
        <dbReference type="Proteomes" id="UP000660745"/>
    </source>
</evidence>
<dbReference type="Gene3D" id="2.130.10.10">
    <property type="entry name" value="YVTN repeat-like/Quinoprotein amine dehydrogenase"/>
    <property type="match status" value="1"/>
</dbReference>
<dbReference type="RefSeq" id="WP_189143479.1">
    <property type="nucleotide sequence ID" value="NZ_BMNK01000018.1"/>
</dbReference>
<comment type="caution">
    <text evidence="2">The sequence shown here is derived from an EMBL/GenBank/DDBJ whole genome shotgun (WGS) entry which is preliminary data.</text>
</comment>
<dbReference type="InterPro" id="IPR015943">
    <property type="entry name" value="WD40/YVTN_repeat-like_dom_sf"/>
</dbReference>
<dbReference type="Proteomes" id="UP000660745">
    <property type="component" value="Unassembled WGS sequence"/>
</dbReference>
<reference evidence="2" key="2">
    <citation type="submission" date="2020-09" db="EMBL/GenBank/DDBJ databases">
        <authorList>
            <person name="Sun Q."/>
            <person name="Zhou Y."/>
        </authorList>
    </citation>
    <scope>NUCLEOTIDE SEQUENCE</scope>
    <source>
        <strain evidence="2">CGMCC 4.7430</strain>
    </source>
</reference>
<feature type="signal peptide" evidence="1">
    <location>
        <begin position="1"/>
        <end position="21"/>
    </location>
</feature>
<evidence type="ECO:0000313" key="2">
    <source>
        <dbReference type="EMBL" id="GGP15355.1"/>
    </source>
</evidence>
<evidence type="ECO:0008006" key="4">
    <source>
        <dbReference type="Google" id="ProtNLM"/>
    </source>
</evidence>
<dbReference type="EMBL" id="BMNK01000018">
    <property type="protein sequence ID" value="GGP15355.1"/>
    <property type="molecule type" value="Genomic_DNA"/>
</dbReference>
<feature type="chain" id="PRO_5038713870" description="WD40 repeat domain-containing protein" evidence="1">
    <location>
        <begin position="22"/>
        <end position="320"/>
    </location>
</feature>
<dbReference type="SUPFAM" id="SSF82171">
    <property type="entry name" value="DPP6 N-terminal domain-like"/>
    <property type="match status" value="1"/>
</dbReference>
<reference evidence="2" key="1">
    <citation type="journal article" date="2014" name="Int. J. Syst. Evol. Microbiol.">
        <title>Complete genome sequence of Corynebacterium casei LMG S-19264T (=DSM 44701T), isolated from a smear-ripened cheese.</title>
        <authorList>
            <consortium name="US DOE Joint Genome Institute (JGI-PGF)"/>
            <person name="Walter F."/>
            <person name="Albersmeier A."/>
            <person name="Kalinowski J."/>
            <person name="Ruckert C."/>
        </authorList>
    </citation>
    <scope>NUCLEOTIDE SEQUENCE</scope>
    <source>
        <strain evidence="2">CGMCC 4.7430</strain>
    </source>
</reference>
<evidence type="ECO:0000256" key="1">
    <source>
        <dbReference type="SAM" id="SignalP"/>
    </source>
</evidence>
<protein>
    <recommendedName>
        <fullName evidence="4">WD40 repeat domain-containing protein</fullName>
    </recommendedName>
</protein>